<proteinExistence type="inferred from homology"/>
<dbReference type="PANTHER" id="PTHR33392">
    <property type="entry name" value="POLYISOPRENYL-TEICHOIC ACID--PEPTIDOGLYCAN TEICHOIC ACID TRANSFERASE TAGU"/>
    <property type="match status" value="1"/>
</dbReference>
<feature type="transmembrane region" description="Helical" evidence="2">
    <location>
        <begin position="16"/>
        <end position="37"/>
    </location>
</feature>
<evidence type="ECO:0000256" key="2">
    <source>
        <dbReference type="SAM" id="Phobius"/>
    </source>
</evidence>
<dbReference type="InterPro" id="IPR050922">
    <property type="entry name" value="LytR/CpsA/Psr_CW_biosynth"/>
</dbReference>
<dbReference type="InterPro" id="IPR004474">
    <property type="entry name" value="LytR_CpsA_psr"/>
</dbReference>
<dbReference type="Proteomes" id="UP000176778">
    <property type="component" value="Unassembled WGS sequence"/>
</dbReference>
<name>A0A1F7X3M9_9BACT</name>
<accession>A0A1F7X3M9</accession>
<protein>
    <recommendedName>
        <fullName evidence="3">Cell envelope-related transcriptional attenuator domain-containing protein</fullName>
    </recommendedName>
</protein>
<dbReference type="Gene3D" id="3.40.630.190">
    <property type="entry name" value="LCP protein"/>
    <property type="match status" value="1"/>
</dbReference>
<reference evidence="4 5" key="1">
    <citation type="journal article" date="2016" name="Nat. Commun.">
        <title>Thousands of microbial genomes shed light on interconnected biogeochemical processes in an aquifer system.</title>
        <authorList>
            <person name="Anantharaman K."/>
            <person name="Brown C.T."/>
            <person name="Hug L.A."/>
            <person name="Sharon I."/>
            <person name="Castelle C.J."/>
            <person name="Probst A.J."/>
            <person name="Thomas B.C."/>
            <person name="Singh A."/>
            <person name="Wilkins M.J."/>
            <person name="Karaoz U."/>
            <person name="Brodie E.L."/>
            <person name="Williams K.H."/>
            <person name="Hubbard S.S."/>
            <person name="Banfield J.F."/>
        </authorList>
    </citation>
    <scope>NUCLEOTIDE SEQUENCE [LARGE SCALE GENOMIC DNA]</scope>
</reference>
<dbReference type="STRING" id="1802479.A2Y68_03010"/>
<keyword evidence="2" id="KW-1133">Transmembrane helix</keyword>
<dbReference type="PANTHER" id="PTHR33392:SF6">
    <property type="entry name" value="POLYISOPRENYL-TEICHOIC ACID--PEPTIDOGLYCAN TEICHOIC ACID TRANSFERASE TAGU"/>
    <property type="match status" value="1"/>
</dbReference>
<comment type="similarity">
    <text evidence="1">Belongs to the LytR/CpsA/Psr (LCP) family.</text>
</comment>
<evidence type="ECO:0000256" key="1">
    <source>
        <dbReference type="ARBA" id="ARBA00006068"/>
    </source>
</evidence>
<keyword evidence="2" id="KW-0812">Transmembrane</keyword>
<comment type="caution">
    <text evidence="4">The sequence shown here is derived from an EMBL/GenBank/DDBJ whole genome shotgun (WGS) entry which is preliminary data.</text>
</comment>
<evidence type="ECO:0000313" key="5">
    <source>
        <dbReference type="Proteomes" id="UP000176778"/>
    </source>
</evidence>
<evidence type="ECO:0000313" key="4">
    <source>
        <dbReference type="EMBL" id="OGM09581.1"/>
    </source>
</evidence>
<dbReference type="EMBL" id="MGFR01000003">
    <property type="protein sequence ID" value="OGM09581.1"/>
    <property type="molecule type" value="Genomic_DNA"/>
</dbReference>
<evidence type="ECO:0000259" key="3">
    <source>
        <dbReference type="Pfam" id="PF03816"/>
    </source>
</evidence>
<feature type="domain" description="Cell envelope-related transcriptional attenuator" evidence="3">
    <location>
        <begin position="86"/>
        <end position="284"/>
    </location>
</feature>
<organism evidence="4 5">
    <name type="scientific">Candidatus Woesebacteria bacterium RBG_13_46_13</name>
    <dbReference type="NCBI Taxonomy" id="1802479"/>
    <lineage>
        <taxon>Bacteria</taxon>
        <taxon>Candidatus Woeseibacteriota</taxon>
    </lineage>
</organism>
<sequence length="374" mass="41440">MKKLLFRLQHLGKPDVIKIVVFSLIFIAATVTSYFIFSLNKVFVKTPTLEEETSDVTPVASPSGSFVNVLLLGYGGAGHDGGSLMDTIILASLETKEKKAALISIPRDLWVSVPTDFDSTTKHKINEAYALALDTRYPNKRPEFKGEAGGWALMKDAVGRVTGIPPQYFISVDFTGFKKAIEILGDVEVNVPKTYDDYFYPVKGKELKLCDKSPEEITELHQKYSGFELEKQFACRYEHIHFDKGMATMDAETALKYVRSRHGDGDFGRSERGFALLSAIADKTVSLGAIPKGGKLLNSLVATTRTDLDAVAIKDLLKLLGKPEDYKMVQVHLTEDNVLKAGKGPSGEFILYPKDGMENFTRVRNFISETITSF</sequence>
<gene>
    <name evidence="4" type="ORF">A2Y68_03010</name>
</gene>
<dbReference type="Pfam" id="PF03816">
    <property type="entry name" value="LytR_cpsA_psr"/>
    <property type="match status" value="1"/>
</dbReference>
<dbReference type="AlphaFoldDB" id="A0A1F7X3M9"/>
<keyword evidence="2" id="KW-0472">Membrane</keyword>